<reference evidence="1 2" key="1">
    <citation type="submission" date="2016-02" db="EMBL/GenBank/DDBJ databases">
        <title>Genome analysis of coral dinoflagellate symbionts highlights evolutionary adaptations to a symbiotic lifestyle.</title>
        <authorList>
            <person name="Aranda M."/>
            <person name="Li Y."/>
            <person name="Liew Y.J."/>
            <person name="Baumgarten S."/>
            <person name="Simakov O."/>
            <person name="Wilson M."/>
            <person name="Piel J."/>
            <person name="Ashoor H."/>
            <person name="Bougouffa S."/>
            <person name="Bajic V.B."/>
            <person name="Ryu T."/>
            <person name="Ravasi T."/>
            <person name="Bayer T."/>
            <person name="Micklem G."/>
            <person name="Kim H."/>
            <person name="Bhak J."/>
            <person name="Lajeunesse T.C."/>
            <person name="Voolstra C.R."/>
        </authorList>
    </citation>
    <scope>NUCLEOTIDE SEQUENCE [LARGE SCALE GENOMIC DNA]</scope>
    <source>
        <strain evidence="1 2">CCMP2467</strain>
    </source>
</reference>
<sequence length="161" mass="17857">MMAGDLRLATSEEELSYSADIAGKTDLSHATVPSLWVGLVLQVLVVNNDIYDLVVSQLTEYMGKDAAEKFNSQDFLRQLRDNADHLCQVFHLCKDVIDLTPLLATCRAQLIMLVFVYGATASELRSPYVGAAGEGRMRMTSKYYLKKLLPQLGRCMSIAFG</sequence>
<name>A0A1Q9DDI2_SYMMI</name>
<dbReference type="AlphaFoldDB" id="A0A1Q9DDI2"/>
<evidence type="ECO:0000313" key="2">
    <source>
        <dbReference type="Proteomes" id="UP000186817"/>
    </source>
</evidence>
<comment type="caution">
    <text evidence="1">The sequence shown here is derived from an EMBL/GenBank/DDBJ whole genome shotgun (WGS) entry which is preliminary data.</text>
</comment>
<protein>
    <submittedName>
        <fullName evidence="1">Uncharacterized protein</fullName>
    </submittedName>
</protein>
<evidence type="ECO:0000313" key="1">
    <source>
        <dbReference type="EMBL" id="OLP93175.1"/>
    </source>
</evidence>
<gene>
    <name evidence="1" type="ORF">AK812_SmicGene24946</name>
</gene>
<dbReference type="EMBL" id="LSRX01000592">
    <property type="protein sequence ID" value="OLP93175.1"/>
    <property type="molecule type" value="Genomic_DNA"/>
</dbReference>
<keyword evidence="2" id="KW-1185">Reference proteome</keyword>
<accession>A0A1Q9DDI2</accession>
<organism evidence="1 2">
    <name type="scientific">Symbiodinium microadriaticum</name>
    <name type="common">Dinoflagellate</name>
    <name type="synonym">Zooxanthella microadriatica</name>
    <dbReference type="NCBI Taxonomy" id="2951"/>
    <lineage>
        <taxon>Eukaryota</taxon>
        <taxon>Sar</taxon>
        <taxon>Alveolata</taxon>
        <taxon>Dinophyceae</taxon>
        <taxon>Suessiales</taxon>
        <taxon>Symbiodiniaceae</taxon>
        <taxon>Symbiodinium</taxon>
    </lineage>
</organism>
<dbReference type="Proteomes" id="UP000186817">
    <property type="component" value="Unassembled WGS sequence"/>
</dbReference>
<proteinExistence type="predicted"/>